<dbReference type="Proteomes" id="UP001321445">
    <property type="component" value="Chromosome"/>
</dbReference>
<evidence type="ECO:0000313" key="4">
    <source>
        <dbReference type="Proteomes" id="UP001321445"/>
    </source>
</evidence>
<dbReference type="RefSeq" id="WP_286337786.1">
    <property type="nucleotide sequence ID" value="NZ_AP027370.1"/>
</dbReference>
<accession>A0ABM8FJW0</accession>
<evidence type="ECO:0008006" key="5">
    <source>
        <dbReference type="Google" id="ProtNLM"/>
    </source>
</evidence>
<protein>
    <recommendedName>
        <fullName evidence="5">LTXXQ motif family protein</fullName>
    </recommendedName>
</protein>
<dbReference type="EMBL" id="AP027370">
    <property type="protein sequence ID" value="BDY12598.1"/>
    <property type="molecule type" value="Genomic_DNA"/>
</dbReference>
<evidence type="ECO:0000256" key="1">
    <source>
        <dbReference type="SAM" id="MobiDB-lite"/>
    </source>
</evidence>
<feature type="region of interest" description="Disordered" evidence="1">
    <location>
        <begin position="169"/>
        <end position="198"/>
    </location>
</feature>
<sequence>MNKISKITAALLLGASMSLFAADTATDNTATATTDTEVQTQTDTSVQSDVPAESTESASADTEASTQTDVDAQIERIQNANPEERRELMNQFKEQLATMNQEERMEAISLLREKMTTNQNEAMAHTGEGMATMEAKMKGMAQTQQAMQMQHTGAMEQMNQKQALDQFMHGQAGGSVGGNIGGNGGAQQPPVSMPFQQR</sequence>
<reference evidence="3 4" key="1">
    <citation type="submission" date="2023-03" db="EMBL/GenBank/DDBJ databases">
        <title>Description of Hydrogenimonas sp. ISO32.</title>
        <authorList>
            <person name="Mino S."/>
            <person name="Fukazawa S."/>
            <person name="Sawabe T."/>
        </authorList>
    </citation>
    <scope>NUCLEOTIDE SEQUENCE [LARGE SCALE GENOMIC DNA]</scope>
    <source>
        <strain evidence="3 4">ISO32</strain>
    </source>
</reference>
<feature type="region of interest" description="Disordered" evidence="1">
    <location>
        <begin position="29"/>
        <end position="71"/>
    </location>
</feature>
<proteinExistence type="predicted"/>
<name>A0ABM8FJW0_9BACT</name>
<feature type="compositionally biased region" description="Gly residues" evidence="1">
    <location>
        <begin position="171"/>
        <end position="185"/>
    </location>
</feature>
<gene>
    <name evidence="3" type="ORF">HCR_09100</name>
</gene>
<feature type="chain" id="PRO_5046255080" description="LTXXQ motif family protein" evidence="2">
    <location>
        <begin position="22"/>
        <end position="198"/>
    </location>
</feature>
<organism evidence="3 4">
    <name type="scientific">Hydrogenimonas cancrithermarum</name>
    <dbReference type="NCBI Taxonomy" id="2993563"/>
    <lineage>
        <taxon>Bacteria</taxon>
        <taxon>Pseudomonadati</taxon>
        <taxon>Campylobacterota</taxon>
        <taxon>Epsilonproteobacteria</taxon>
        <taxon>Campylobacterales</taxon>
        <taxon>Hydrogenimonadaceae</taxon>
        <taxon>Hydrogenimonas</taxon>
    </lineage>
</organism>
<feature type="signal peptide" evidence="2">
    <location>
        <begin position="1"/>
        <end position="21"/>
    </location>
</feature>
<keyword evidence="4" id="KW-1185">Reference proteome</keyword>
<feature type="compositionally biased region" description="Low complexity" evidence="1">
    <location>
        <begin position="29"/>
        <end position="69"/>
    </location>
</feature>
<evidence type="ECO:0000313" key="3">
    <source>
        <dbReference type="EMBL" id="BDY12598.1"/>
    </source>
</evidence>
<keyword evidence="2" id="KW-0732">Signal</keyword>
<evidence type="ECO:0000256" key="2">
    <source>
        <dbReference type="SAM" id="SignalP"/>
    </source>
</evidence>